<dbReference type="Gene3D" id="3.40.50.300">
    <property type="entry name" value="P-loop containing nucleotide triphosphate hydrolases"/>
    <property type="match status" value="1"/>
</dbReference>
<proteinExistence type="predicted"/>
<gene>
    <name evidence="1" type="ORF">EURHEDRAFT_464533</name>
</gene>
<accession>A0A017S424</accession>
<protein>
    <submittedName>
        <fullName evidence="1">Uncharacterized protein</fullName>
    </submittedName>
</protein>
<keyword evidence="2" id="KW-1185">Reference proteome</keyword>
<dbReference type="GeneID" id="63700092"/>
<dbReference type="InterPro" id="IPR027417">
    <property type="entry name" value="P-loop_NTPase"/>
</dbReference>
<name>A0A017S424_ASPRC</name>
<dbReference type="EMBL" id="KK088443">
    <property type="protein sequence ID" value="EYE91556.1"/>
    <property type="molecule type" value="Genomic_DNA"/>
</dbReference>
<dbReference type="Proteomes" id="UP000019804">
    <property type="component" value="Unassembled WGS sequence"/>
</dbReference>
<reference evidence="2" key="1">
    <citation type="journal article" date="2014" name="Nat. Commun.">
        <title>Genomic adaptations of the halophilic Dead Sea filamentous fungus Eurotium rubrum.</title>
        <authorList>
            <person name="Kis-Papo T."/>
            <person name="Weig A.R."/>
            <person name="Riley R."/>
            <person name="Persoh D."/>
            <person name="Salamov A."/>
            <person name="Sun H."/>
            <person name="Lipzen A."/>
            <person name="Wasser S.P."/>
            <person name="Rambold G."/>
            <person name="Grigoriev I.V."/>
            <person name="Nevo E."/>
        </authorList>
    </citation>
    <scope>NUCLEOTIDE SEQUENCE [LARGE SCALE GENOMIC DNA]</scope>
    <source>
        <strain evidence="2">CBS 135680</strain>
    </source>
</reference>
<dbReference type="Pfam" id="PF13207">
    <property type="entry name" value="AAA_17"/>
    <property type="match status" value="1"/>
</dbReference>
<sequence>GLNAFKMMAEQDHVYWHGLAIGKIGADCTDLGKVGVVTGHFMFWSEEKDTGSPVYTKKDMQSFSHILHLDFPAKVVAQQRQLDTKRIRPSFSVNHLHR</sequence>
<dbReference type="HOGENOM" id="CLU_2339053_0_0_1"/>
<dbReference type="AlphaFoldDB" id="A0A017S424"/>
<dbReference type="STRING" id="1388766.A0A017S424"/>
<organism evidence="1 2">
    <name type="scientific">Aspergillus ruber (strain CBS 135680)</name>
    <dbReference type="NCBI Taxonomy" id="1388766"/>
    <lineage>
        <taxon>Eukaryota</taxon>
        <taxon>Fungi</taxon>
        <taxon>Dikarya</taxon>
        <taxon>Ascomycota</taxon>
        <taxon>Pezizomycotina</taxon>
        <taxon>Eurotiomycetes</taxon>
        <taxon>Eurotiomycetidae</taxon>
        <taxon>Eurotiales</taxon>
        <taxon>Aspergillaceae</taxon>
        <taxon>Aspergillus</taxon>
        <taxon>Aspergillus subgen. Aspergillus</taxon>
    </lineage>
</organism>
<dbReference type="OrthoDB" id="5416609at2759"/>
<dbReference type="RefSeq" id="XP_040635246.1">
    <property type="nucleotide sequence ID" value="XM_040784968.1"/>
</dbReference>
<feature type="non-terminal residue" evidence="1">
    <location>
        <position position="1"/>
    </location>
</feature>
<evidence type="ECO:0000313" key="1">
    <source>
        <dbReference type="EMBL" id="EYE91556.1"/>
    </source>
</evidence>
<evidence type="ECO:0000313" key="2">
    <source>
        <dbReference type="Proteomes" id="UP000019804"/>
    </source>
</evidence>